<gene>
    <name evidence="4" type="primary">LOC117549552</name>
</gene>
<dbReference type="GeneID" id="117549552"/>
<dbReference type="AlphaFoldDB" id="A0A6P8UJM3"/>
<name>A0A6P8UJM3_GYMAC</name>
<keyword evidence="3" id="KW-1185">Reference proteome</keyword>
<dbReference type="KEGG" id="gacu:117549552"/>
<proteinExistence type="predicted"/>
<organism evidence="3 4">
    <name type="scientific">Gymnodraco acuticeps</name>
    <name type="common">Antarctic dragonfish</name>
    <dbReference type="NCBI Taxonomy" id="8218"/>
    <lineage>
        <taxon>Eukaryota</taxon>
        <taxon>Metazoa</taxon>
        <taxon>Chordata</taxon>
        <taxon>Craniata</taxon>
        <taxon>Vertebrata</taxon>
        <taxon>Euteleostomi</taxon>
        <taxon>Actinopterygii</taxon>
        <taxon>Neopterygii</taxon>
        <taxon>Teleostei</taxon>
        <taxon>Neoteleostei</taxon>
        <taxon>Acanthomorphata</taxon>
        <taxon>Eupercaria</taxon>
        <taxon>Perciformes</taxon>
        <taxon>Notothenioidei</taxon>
        <taxon>Bathydraconidae</taxon>
        <taxon>Gymnodraco</taxon>
    </lineage>
</organism>
<evidence type="ECO:0000313" key="3">
    <source>
        <dbReference type="Proteomes" id="UP000515161"/>
    </source>
</evidence>
<evidence type="ECO:0000313" key="4">
    <source>
        <dbReference type="RefSeq" id="XP_034077449.1"/>
    </source>
</evidence>
<accession>A0A6P8UJM3</accession>
<dbReference type="OrthoDB" id="8751470at2759"/>
<sequence length="532" mass="55115">MLRPAAVSAAVSVCVCLLLGLSLADEDSSEPSLCSGCFHRRTPPQGGSLGLRSLCHSLPGGQAFASLSKPSCDTAVCTAFTLSIAGTEEGGGHVDVTEEDNKVAVPALLRGGDTSHPVSPTDSPLQLWDATVTTLVRSTISPKCSSLGGDLYILTGVGGLGAAEDGDEECQMKPLWSAVCCAVPEGKRGFSLGLITETGEGERQMSVKELEEMLGVAELFAEGCGGAAGEIVDIKEGLHSEGLPGNLEILDANLTDENKGDKDAESNPAGGGADGEEVSSGSKKGEEAGSEGSVEEQSDVTQSRSVRSESPESSADYGAVEEQETDTNSSSMLVYVLSTTLSILKAPLRPVFSRVTDFPGQVTYVLQEDLGVLSALPRETYSLFHLLTSDFLSCMGSAGDTILDIGENCFSNTYYVSSSMLGALVDSCYTGVTGVGTLAGDTVGICGEALDNTWWVTKFFGGRLWEQSEGYVGTVVSEMGGQATALGGGFGRLVWRSGSAVFNVFRTGGGLVFGVVDVLIGGMRMALGNESE</sequence>
<feature type="region of interest" description="Disordered" evidence="1">
    <location>
        <begin position="257"/>
        <end position="329"/>
    </location>
</feature>
<feature type="signal peptide" evidence="2">
    <location>
        <begin position="1"/>
        <end position="24"/>
    </location>
</feature>
<keyword evidence="2" id="KW-0732">Signal</keyword>
<dbReference type="Proteomes" id="UP000515161">
    <property type="component" value="Unplaced"/>
</dbReference>
<dbReference type="PANTHER" id="PTHR21472">
    <property type="entry name" value="ENDONUCLEASE DOMAIN-CONTAINING 1 PROTEIN ENDOD1"/>
    <property type="match status" value="1"/>
</dbReference>
<dbReference type="PANTHER" id="PTHR21472:SF23">
    <property type="entry name" value="INO80 COMPLEX SUBUNIT E"/>
    <property type="match status" value="1"/>
</dbReference>
<protein>
    <submittedName>
        <fullName evidence="4">Uncharacterized protein LOC117549552</fullName>
    </submittedName>
</protein>
<dbReference type="RefSeq" id="XP_034077449.1">
    <property type="nucleotide sequence ID" value="XM_034221558.1"/>
</dbReference>
<feature type="chain" id="PRO_5028404011" evidence="2">
    <location>
        <begin position="25"/>
        <end position="532"/>
    </location>
</feature>
<dbReference type="InterPro" id="IPR039015">
    <property type="entry name" value="ENDOD1"/>
</dbReference>
<dbReference type="FunCoup" id="A0A6P8UJM3">
    <property type="interactions" value="36"/>
</dbReference>
<evidence type="ECO:0000256" key="2">
    <source>
        <dbReference type="SAM" id="SignalP"/>
    </source>
</evidence>
<reference evidence="4" key="1">
    <citation type="submission" date="2025-08" db="UniProtKB">
        <authorList>
            <consortium name="RefSeq"/>
        </authorList>
    </citation>
    <scope>IDENTIFICATION</scope>
</reference>
<dbReference type="InParanoid" id="A0A6P8UJM3"/>
<evidence type="ECO:0000256" key="1">
    <source>
        <dbReference type="SAM" id="MobiDB-lite"/>
    </source>
</evidence>